<dbReference type="InterPro" id="IPR012334">
    <property type="entry name" value="Pectin_lyas_fold"/>
</dbReference>
<organism evidence="2 3">
    <name type="scientific">Fimbriimonas ginsengisoli Gsoil 348</name>
    <dbReference type="NCBI Taxonomy" id="661478"/>
    <lineage>
        <taxon>Bacteria</taxon>
        <taxon>Bacillati</taxon>
        <taxon>Armatimonadota</taxon>
        <taxon>Fimbriimonadia</taxon>
        <taxon>Fimbriimonadales</taxon>
        <taxon>Fimbriimonadaceae</taxon>
        <taxon>Fimbriimonas</taxon>
    </lineage>
</organism>
<evidence type="ECO:0000313" key="3">
    <source>
        <dbReference type="Proteomes" id="UP000027982"/>
    </source>
</evidence>
<dbReference type="Proteomes" id="UP000027982">
    <property type="component" value="Chromosome"/>
</dbReference>
<dbReference type="InterPro" id="IPR011050">
    <property type="entry name" value="Pectin_lyase_fold/virulence"/>
</dbReference>
<dbReference type="Pfam" id="PF12708">
    <property type="entry name" value="Pect-lyase_RHGA_epim"/>
    <property type="match status" value="1"/>
</dbReference>
<feature type="domain" description="Rhamnogalacturonase A/B/Epimerase-like pectate lyase" evidence="1">
    <location>
        <begin position="17"/>
        <end position="79"/>
    </location>
</feature>
<evidence type="ECO:0000313" key="2">
    <source>
        <dbReference type="EMBL" id="AIE83735.1"/>
    </source>
</evidence>
<dbReference type="OrthoDB" id="9795222at2"/>
<dbReference type="eggNOG" id="COG5434">
    <property type="taxonomic scope" value="Bacteria"/>
</dbReference>
<protein>
    <recommendedName>
        <fullName evidence="1">Rhamnogalacturonase A/B/Epimerase-like pectate lyase domain-containing protein</fullName>
    </recommendedName>
</protein>
<keyword evidence="3" id="KW-1185">Reference proteome</keyword>
<dbReference type="STRING" id="661478.OP10G_0367"/>
<reference evidence="2 3" key="1">
    <citation type="journal article" date="2014" name="PLoS ONE">
        <title>The first complete genome sequence of the class fimbriimonadia in the phylum armatimonadetes.</title>
        <authorList>
            <person name="Hu Z.Y."/>
            <person name="Wang Y.Z."/>
            <person name="Im W.T."/>
            <person name="Wang S.Y."/>
            <person name="Zhao G.P."/>
            <person name="Zheng H.J."/>
            <person name="Quan Z.X."/>
        </authorList>
    </citation>
    <scope>NUCLEOTIDE SEQUENCE [LARGE SCALE GENOMIC DNA]</scope>
    <source>
        <strain evidence="2">Gsoil 348</strain>
    </source>
</reference>
<proteinExistence type="predicted"/>
<dbReference type="AlphaFoldDB" id="A0A068NLU0"/>
<dbReference type="EMBL" id="CP007139">
    <property type="protein sequence ID" value="AIE83735.1"/>
    <property type="molecule type" value="Genomic_DNA"/>
</dbReference>
<dbReference type="HOGENOM" id="CLU_050661_0_0_0"/>
<dbReference type="Gene3D" id="2.160.20.10">
    <property type="entry name" value="Single-stranded right-handed beta-helix, Pectin lyase-like"/>
    <property type="match status" value="1"/>
</dbReference>
<dbReference type="SUPFAM" id="SSF51126">
    <property type="entry name" value="Pectin lyase-like"/>
    <property type="match status" value="1"/>
</dbReference>
<evidence type="ECO:0000259" key="1">
    <source>
        <dbReference type="Pfam" id="PF12708"/>
    </source>
</evidence>
<accession>A0A068NLU0</accession>
<dbReference type="RefSeq" id="WP_025227595.1">
    <property type="nucleotide sequence ID" value="NZ_CP007139.1"/>
</dbReference>
<dbReference type="KEGG" id="fgi:OP10G_0367"/>
<gene>
    <name evidence="2" type="ORF">OP10G_0367</name>
</gene>
<sequence>MFYALSLLTVLGPATLDVASFGAKGDGRTDNTKAFQAALDAAAKQNVAVFAGSGNYRFAGTLNVPKGVTLKGSWESVPSHNGIRNPDLPKPTDGGTTFLIEGGEGTEAGAFLTLNTNSTVKGVVFYYPKQDPKAIPKPYPWAIAMRGKNPAVLDVELLNPYNGIDASANERHLIRNVSGQPLRRGIFVDAIYDIGRIENVHFNPWWSVSDKLLDWQRTYGEAFIFSRTDWQYVLNTFAFGYGVGYRFMESKDGACNGNFLGIGADDCNVAVKVEQAAPFGLLITNGEFTSFHGASPTQVVVSPANTGVVRFSNCAFWGPCDRIADIAGTGTVGFGDCTFVQWDGRNKGLAAIRATGGSILVRGCEFREDKEHVAIEAGVKRAILTDNLSPKKLRMKIADPSVVKTDAP</sequence>
<dbReference type="InterPro" id="IPR024535">
    <property type="entry name" value="RHGA/B-epi-like_pectate_lyase"/>
</dbReference>
<name>A0A068NLU0_FIMGI</name>